<protein>
    <submittedName>
        <fullName evidence="1">Uncharacterized protein</fullName>
    </submittedName>
</protein>
<keyword evidence="2" id="KW-1185">Reference proteome</keyword>
<reference evidence="2" key="1">
    <citation type="journal article" date="2019" name="Int. J. Syst. Evol. Microbiol.">
        <title>The Global Catalogue of Microorganisms (GCM) 10K type strain sequencing project: providing services to taxonomists for standard genome sequencing and annotation.</title>
        <authorList>
            <consortium name="The Broad Institute Genomics Platform"/>
            <consortium name="The Broad Institute Genome Sequencing Center for Infectious Disease"/>
            <person name="Wu L."/>
            <person name="Ma J."/>
        </authorList>
    </citation>
    <scope>NUCLEOTIDE SEQUENCE [LARGE SCALE GENOMIC DNA]</scope>
    <source>
        <strain evidence="2">JCM 31486</strain>
    </source>
</reference>
<sequence>MKRRYHVLRPGLDEDMVDQTEDVLLDLHGSGHPHYRLEDIQGNLDLAGHIFLADPSEPVVTVVRYARAGTWYVIVEGHDDDRVDEIADLLTARLPVLDIATLYCAAGTPSRTCWTSSCSSRFKECLSWIERAFSRRSPTRWPR</sequence>
<accession>A0ABW3M8R7</accession>
<organism evidence="1 2">
    <name type="scientific">Kibdelosporangium lantanae</name>
    <dbReference type="NCBI Taxonomy" id="1497396"/>
    <lineage>
        <taxon>Bacteria</taxon>
        <taxon>Bacillati</taxon>
        <taxon>Actinomycetota</taxon>
        <taxon>Actinomycetes</taxon>
        <taxon>Pseudonocardiales</taxon>
        <taxon>Pseudonocardiaceae</taxon>
        <taxon>Kibdelosporangium</taxon>
    </lineage>
</organism>
<dbReference type="Proteomes" id="UP001597045">
    <property type="component" value="Unassembled WGS sequence"/>
</dbReference>
<evidence type="ECO:0000313" key="2">
    <source>
        <dbReference type="Proteomes" id="UP001597045"/>
    </source>
</evidence>
<name>A0ABW3M8R7_9PSEU</name>
<proteinExistence type="predicted"/>
<evidence type="ECO:0000313" key="1">
    <source>
        <dbReference type="EMBL" id="MFD1045310.1"/>
    </source>
</evidence>
<comment type="caution">
    <text evidence="1">The sequence shown here is derived from an EMBL/GenBank/DDBJ whole genome shotgun (WGS) entry which is preliminary data.</text>
</comment>
<gene>
    <name evidence="1" type="ORF">ACFQ1S_06780</name>
</gene>
<dbReference type="EMBL" id="JBHTIS010000262">
    <property type="protein sequence ID" value="MFD1045310.1"/>
    <property type="molecule type" value="Genomic_DNA"/>
</dbReference>